<dbReference type="EMBL" id="JAGFBR010000009">
    <property type="protein sequence ID" value="KAH0462416.1"/>
    <property type="molecule type" value="Genomic_DNA"/>
</dbReference>
<dbReference type="PANTHER" id="PTHR43899:SF13">
    <property type="entry name" value="RH59310P"/>
    <property type="match status" value="1"/>
</dbReference>
<dbReference type="PANTHER" id="PTHR43899">
    <property type="entry name" value="RH59310P"/>
    <property type="match status" value="1"/>
</dbReference>
<comment type="similarity">
    <text evidence="1 4">Belongs to the short-chain dehydrogenases/reductases (SDR) family.</text>
</comment>
<dbReference type="FunFam" id="3.40.50.720:FF:000137">
    <property type="entry name" value="Hydroxysteroid (17-beta) dehydrogenase 3"/>
    <property type="match status" value="1"/>
</dbReference>
<reference evidence="5 6" key="1">
    <citation type="journal article" date="2021" name="Hortic Res">
        <title>Chromosome-scale assembly of the Dendrobium chrysotoxum genome enhances the understanding of orchid evolution.</title>
        <authorList>
            <person name="Zhang Y."/>
            <person name="Zhang G.Q."/>
            <person name="Zhang D."/>
            <person name="Liu X.D."/>
            <person name="Xu X.Y."/>
            <person name="Sun W.H."/>
            <person name="Yu X."/>
            <person name="Zhu X."/>
            <person name="Wang Z.W."/>
            <person name="Zhao X."/>
            <person name="Zhong W.Y."/>
            <person name="Chen H."/>
            <person name="Yin W.L."/>
            <person name="Huang T."/>
            <person name="Niu S.C."/>
            <person name="Liu Z.J."/>
        </authorList>
    </citation>
    <scope>NUCLEOTIDE SEQUENCE [LARGE SCALE GENOMIC DNA]</scope>
    <source>
        <strain evidence="5">Lindl</strain>
    </source>
</reference>
<dbReference type="PRINTS" id="PR00081">
    <property type="entry name" value="GDHRDH"/>
</dbReference>
<dbReference type="SUPFAM" id="SSF51735">
    <property type="entry name" value="NAD(P)-binding Rossmann-fold domains"/>
    <property type="match status" value="1"/>
</dbReference>
<dbReference type="PRINTS" id="PR00080">
    <property type="entry name" value="SDRFAMILY"/>
</dbReference>
<keyword evidence="3" id="KW-0560">Oxidoreductase</keyword>
<evidence type="ECO:0000256" key="1">
    <source>
        <dbReference type="ARBA" id="ARBA00006484"/>
    </source>
</evidence>
<dbReference type="PIRSF" id="PIRSF000126">
    <property type="entry name" value="11-beta-HSD1"/>
    <property type="match status" value="1"/>
</dbReference>
<evidence type="ECO:0000313" key="6">
    <source>
        <dbReference type="Proteomes" id="UP000775213"/>
    </source>
</evidence>
<proteinExistence type="inferred from homology"/>
<comment type="caution">
    <text evidence="5">The sequence shown here is derived from an EMBL/GenBank/DDBJ whole genome shotgun (WGS) entry which is preliminary data.</text>
</comment>
<protein>
    <submittedName>
        <fullName evidence="5">Uncharacterized protein</fullName>
    </submittedName>
</protein>
<evidence type="ECO:0000256" key="3">
    <source>
        <dbReference type="ARBA" id="ARBA00023002"/>
    </source>
</evidence>
<evidence type="ECO:0000313" key="5">
    <source>
        <dbReference type="EMBL" id="KAH0462416.1"/>
    </source>
</evidence>
<dbReference type="AlphaFoldDB" id="A0AAV7H088"/>
<accession>A0AAV7H088</accession>
<dbReference type="Pfam" id="PF00106">
    <property type="entry name" value="adh_short"/>
    <property type="match status" value="1"/>
</dbReference>
<dbReference type="GO" id="GO:0045703">
    <property type="term" value="F:ketoreductase activity"/>
    <property type="evidence" value="ECO:0007669"/>
    <property type="project" value="TreeGrafter"/>
</dbReference>
<evidence type="ECO:0000256" key="2">
    <source>
        <dbReference type="ARBA" id="ARBA00022857"/>
    </source>
</evidence>
<dbReference type="InterPro" id="IPR002347">
    <property type="entry name" value="SDR_fam"/>
</dbReference>
<dbReference type="CDD" id="cd05356">
    <property type="entry name" value="17beta-HSD1_like_SDR_c"/>
    <property type="match status" value="1"/>
</dbReference>
<dbReference type="InterPro" id="IPR036291">
    <property type="entry name" value="NAD(P)-bd_dom_sf"/>
</dbReference>
<keyword evidence="2" id="KW-0521">NADP</keyword>
<dbReference type="GO" id="GO:0005783">
    <property type="term" value="C:endoplasmic reticulum"/>
    <property type="evidence" value="ECO:0007669"/>
    <property type="project" value="TreeGrafter"/>
</dbReference>
<dbReference type="Proteomes" id="UP000775213">
    <property type="component" value="Unassembled WGS sequence"/>
</dbReference>
<sequence length="309" mass="34174">MEVTNSLLLLSFLGLISLLKLSLPILHWLYATFLRPAKDLKRAYGPWAVVTGATDGIGGAIAVELARRGMHLVLVGRSPAKLKKASDIILAKFHDTHVKTVVWDLALGGDCGGAERLRQTIAGVEVGVLINSAGLTYPGAAYFHEVEERVWREVVRVNVEGMSHVTQVVLPGMVSRRRGAVVNVGSASSVAVPSFPFYAVYAATKAYINQFSRSLYVEYKRMGIDVQCQIPFYVATKMVSIEQPSTFIPSPDKFAKASVRCIGYEQLCTPYWSHAIQWGFATLLPHFLLDAWRRRVGIRKRIQPTKTSL</sequence>
<evidence type="ECO:0000256" key="4">
    <source>
        <dbReference type="RuleBase" id="RU000363"/>
    </source>
</evidence>
<organism evidence="5 6">
    <name type="scientific">Dendrobium chrysotoxum</name>
    <name type="common">Orchid</name>
    <dbReference type="NCBI Taxonomy" id="161865"/>
    <lineage>
        <taxon>Eukaryota</taxon>
        <taxon>Viridiplantae</taxon>
        <taxon>Streptophyta</taxon>
        <taxon>Embryophyta</taxon>
        <taxon>Tracheophyta</taxon>
        <taxon>Spermatophyta</taxon>
        <taxon>Magnoliopsida</taxon>
        <taxon>Liliopsida</taxon>
        <taxon>Asparagales</taxon>
        <taxon>Orchidaceae</taxon>
        <taxon>Epidendroideae</taxon>
        <taxon>Malaxideae</taxon>
        <taxon>Dendrobiinae</taxon>
        <taxon>Dendrobium</taxon>
    </lineage>
</organism>
<dbReference type="Gene3D" id="3.40.50.720">
    <property type="entry name" value="NAD(P)-binding Rossmann-like Domain"/>
    <property type="match status" value="1"/>
</dbReference>
<keyword evidence="6" id="KW-1185">Reference proteome</keyword>
<gene>
    <name evidence="5" type="ORF">IEQ34_009991</name>
</gene>
<dbReference type="InterPro" id="IPR051019">
    <property type="entry name" value="VLCFA-Steroid_DH"/>
</dbReference>
<name>A0AAV7H088_DENCH</name>